<evidence type="ECO:0000313" key="2">
    <source>
        <dbReference type="Proteomes" id="UP000680679"/>
    </source>
</evidence>
<organism evidence="1 2">
    <name type="scientific">Allochromatium tepidum</name>
    <dbReference type="NCBI Taxonomy" id="553982"/>
    <lineage>
        <taxon>Bacteria</taxon>
        <taxon>Pseudomonadati</taxon>
        <taxon>Pseudomonadota</taxon>
        <taxon>Gammaproteobacteria</taxon>
        <taxon>Chromatiales</taxon>
        <taxon>Chromatiaceae</taxon>
        <taxon>Allochromatium</taxon>
    </lineage>
</organism>
<keyword evidence="1" id="KW-0614">Plasmid</keyword>
<gene>
    <name evidence="1" type="ORF">Atep_30910</name>
</gene>
<dbReference type="Proteomes" id="UP000680679">
    <property type="component" value="Plasmid pAt1"/>
</dbReference>
<keyword evidence="2" id="KW-1185">Reference proteome</keyword>
<reference evidence="1 2" key="1">
    <citation type="submission" date="2021-04" db="EMBL/GenBank/DDBJ databases">
        <title>Complete genome sequencing of Allochromatium tepidum strain NZ.</title>
        <authorList>
            <person name="Tsukatani Y."/>
            <person name="Mori H."/>
        </authorList>
    </citation>
    <scope>NUCLEOTIDE SEQUENCE [LARGE SCALE GENOMIC DNA]</scope>
    <source>
        <strain evidence="1 2">NZ</strain>
        <plasmid evidence="1 2">pAt1</plasmid>
    </source>
</reference>
<protein>
    <submittedName>
        <fullName evidence="1">Uncharacterized protein</fullName>
    </submittedName>
</protein>
<sequence length="231" mass="26445">MQSKKIFTLTEHAQQRLSERTSLSPDDIDAVLRNGVQMKYPSLSTRSMRLFWSAPDDRAYLAVYDKLTYEIITIRHAYSFHRDGVVRWRSYTDHGGCSDPNFSERVKPRHVLKCLKKAGASIPHNLYQAGLRPAAEPPESHPKGYTLNLRYRLIEDDYPPVRLLKRLTADQILDDVDTQDLYALTREILGEALGSLVEACIEFKEGKNNAGVGRLLFEIDLDVEHLRAKVF</sequence>
<evidence type="ECO:0000313" key="1">
    <source>
        <dbReference type="EMBL" id="BCU08414.1"/>
    </source>
</evidence>
<name>A0ABM7QQG3_9GAMM</name>
<dbReference type="EMBL" id="AP024564">
    <property type="protein sequence ID" value="BCU08414.1"/>
    <property type="molecule type" value="Genomic_DNA"/>
</dbReference>
<proteinExistence type="predicted"/>
<accession>A0ABM7QQG3</accession>
<dbReference type="RefSeq" id="WP_213382385.1">
    <property type="nucleotide sequence ID" value="NZ_AP024564.1"/>
</dbReference>
<geneLocation type="plasmid" evidence="1 2">
    <name>pAt1</name>
</geneLocation>